<name>A0A7W2EK39_9BURK</name>
<dbReference type="AlphaFoldDB" id="A0A7W2EK39"/>
<evidence type="ECO:0000313" key="2">
    <source>
        <dbReference type="Proteomes" id="UP000566711"/>
    </source>
</evidence>
<proteinExistence type="predicted"/>
<organism evidence="1 2">
    <name type="scientific">Rugamonas fusca</name>
    <dbReference type="NCBI Taxonomy" id="2758568"/>
    <lineage>
        <taxon>Bacteria</taxon>
        <taxon>Pseudomonadati</taxon>
        <taxon>Pseudomonadota</taxon>
        <taxon>Betaproteobacteria</taxon>
        <taxon>Burkholderiales</taxon>
        <taxon>Oxalobacteraceae</taxon>
        <taxon>Telluria group</taxon>
        <taxon>Rugamonas</taxon>
    </lineage>
</organism>
<gene>
    <name evidence="1" type="ORF">H3H36_18725</name>
</gene>
<dbReference type="RefSeq" id="WP_182219612.1">
    <property type="nucleotide sequence ID" value="NZ_JACEZS010000017.1"/>
</dbReference>
<accession>A0A7W2EK39</accession>
<protein>
    <submittedName>
        <fullName evidence="1">Uncharacterized protein</fullName>
    </submittedName>
</protein>
<reference evidence="1 2" key="1">
    <citation type="submission" date="2020-07" db="EMBL/GenBank/DDBJ databases">
        <title>Novel species isolated from subtropical streams in China.</title>
        <authorList>
            <person name="Lu H."/>
        </authorList>
    </citation>
    <scope>NUCLEOTIDE SEQUENCE [LARGE SCALE GENOMIC DNA]</scope>
    <source>
        <strain evidence="1 2">FT3S</strain>
    </source>
</reference>
<comment type="caution">
    <text evidence="1">The sequence shown here is derived from an EMBL/GenBank/DDBJ whole genome shotgun (WGS) entry which is preliminary data.</text>
</comment>
<dbReference type="Proteomes" id="UP000566711">
    <property type="component" value="Unassembled WGS sequence"/>
</dbReference>
<keyword evidence="2" id="KW-1185">Reference proteome</keyword>
<sequence length="153" mass="17281">MKLVLFNYNCPCCGENFKVAQLPPHAYGEFLLRRRGRDAIRYLDAINDRPYAEVSDEIDKILLAKKGRSFENSDVLQKVFGAIACDPDFDGEQFEIGLPPPCPVCGNQGGFSWRMTEPIETADVEVAPITHTLWNKLSHQEKIIRIGEKLAEI</sequence>
<evidence type="ECO:0000313" key="1">
    <source>
        <dbReference type="EMBL" id="MBA5607395.1"/>
    </source>
</evidence>
<dbReference type="EMBL" id="JACEZS010000017">
    <property type="protein sequence ID" value="MBA5607395.1"/>
    <property type="molecule type" value="Genomic_DNA"/>
</dbReference>